<dbReference type="Gene3D" id="3.30.559.10">
    <property type="entry name" value="Chloramphenicol acetyltransferase-like domain"/>
    <property type="match status" value="1"/>
</dbReference>
<sequence>MANDFKAMVEAWPGCDSRLVLRATFNDECMHCDAAELMLREMSLIISNILEQPDESFLGNCFMSDSSLRSCIDLAESQDLAPHTLMHSQFEAHPKSNPDDYALVFGGNLLDEDSPKSPALYVAILGTLNAGGAWCPVDVFSPAQRCHELIIRTEGQLVLVSSIDNIPMGEALPSGIIPIDVFPFTRESERDMNARASDAPITDPTNVAYIIWTSGTTGPPKASFAESSRLRSLGIDSISAIRLVSRLNEAGYSLPVVDVLQCETVRDLVLVASSWSKASQARNLLDLEQFNREWQREVSALIPGSFFVCPTRAIQQSFLGETLTTSEMYWSHHSFSLHSDVDIDKLKQAWATVCRRNEALRTCFIPVAALQKQIHGCENDSGILQVMLEQHEVDWEYIECKSKSYQQNLHRRIVALQDRHQSSYFQNPPWAITIMDDFQERTMIFSIHHVLYDGTSLGYIMNDVCCAYGADAPNRPQLRNALSLLLPSKKASLDAQEFWEQELSDYANFDVPSWPDLTGERTSPERGNIRRFITETVPLSVPTAQLEAKTAELGVSSVASVVRAAFGHVLLSYLGSSGVVFAETVSDRVLDVDVDRTIGPFISVVPMPMSSNGTVREVLAEQHRLSTKAKKHRHIHAQVIRKLLKKERGESL</sequence>
<protein>
    <recommendedName>
        <fullName evidence="4">Carrier domain-containing protein</fullName>
    </recommendedName>
</protein>
<dbReference type="Gene3D" id="3.40.50.12780">
    <property type="entry name" value="N-terminal domain of ligase-like"/>
    <property type="match status" value="1"/>
</dbReference>
<dbReference type="Pfam" id="PF00668">
    <property type="entry name" value="Condensation"/>
    <property type="match status" value="1"/>
</dbReference>
<dbReference type="InterPro" id="IPR023213">
    <property type="entry name" value="CAT-like_dom_sf"/>
</dbReference>
<dbReference type="Gene3D" id="3.30.559.30">
    <property type="entry name" value="Nonribosomal peptide synthetase, condensation domain"/>
    <property type="match status" value="1"/>
</dbReference>
<dbReference type="EMBL" id="FMJY01000010">
    <property type="protein sequence ID" value="SCO92335.1"/>
    <property type="molecule type" value="Genomic_DNA"/>
</dbReference>
<feature type="domain" description="Carrier" evidence="4">
    <location>
        <begin position="200"/>
        <end position="276"/>
    </location>
</feature>
<dbReference type="PROSITE" id="PS00012">
    <property type="entry name" value="PHOSPHOPANTETHEINE"/>
    <property type="match status" value="1"/>
</dbReference>
<dbReference type="InterPro" id="IPR042099">
    <property type="entry name" value="ANL_N_sf"/>
</dbReference>
<dbReference type="GO" id="GO:0031177">
    <property type="term" value="F:phosphopantetheine binding"/>
    <property type="evidence" value="ECO:0007669"/>
    <property type="project" value="TreeGrafter"/>
</dbReference>
<keyword evidence="3" id="KW-0436">Ligase</keyword>
<dbReference type="SUPFAM" id="SSF52777">
    <property type="entry name" value="CoA-dependent acyltransferases"/>
    <property type="match status" value="2"/>
</dbReference>
<dbReference type="InterPro" id="IPR001242">
    <property type="entry name" value="Condensation_dom"/>
</dbReference>
<organism evidence="5 6">
    <name type="scientific">Fusarium oxysporum</name>
    <name type="common">Fusarium vascular wilt</name>
    <dbReference type="NCBI Taxonomy" id="5507"/>
    <lineage>
        <taxon>Eukaryota</taxon>
        <taxon>Fungi</taxon>
        <taxon>Dikarya</taxon>
        <taxon>Ascomycota</taxon>
        <taxon>Pezizomycotina</taxon>
        <taxon>Sordariomycetes</taxon>
        <taxon>Hypocreomycetidae</taxon>
        <taxon>Hypocreales</taxon>
        <taxon>Nectriaceae</taxon>
        <taxon>Fusarium</taxon>
        <taxon>Fusarium oxysporum species complex</taxon>
    </lineage>
</organism>
<proteinExistence type="predicted"/>
<dbReference type="PANTHER" id="PTHR45527:SF2">
    <property type="entry name" value="FERRICROCIN SYNTHETASE (NONRIBOSOMAL PEPTIDE SIDEROPHORE SYNTHASE ) (EUROFUNG)"/>
    <property type="match status" value="1"/>
</dbReference>
<dbReference type="InterPro" id="IPR006162">
    <property type="entry name" value="Ppantetheine_attach_site"/>
</dbReference>
<dbReference type="InterPro" id="IPR009081">
    <property type="entry name" value="PP-bd_ACP"/>
</dbReference>
<dbReference type="VEuPathDB" id="FungiDB:FOMG_08849"/>
<name>A0A2H3TXH1_FUSOX</name>
<dbReference type="GO" id="GO:0044550">
    <property type="term" value="P:secondary metabolite biosynthetic process"/>
    <property type="evidence" value="ECO:0007669"/>
    <property type="project" value="TreeGrafter"/>
</dbReference>
<evidence type="ECO:0000256" key="2">
    <source>
        <dbReference type="ARBA" id="ARBA00022553"/>
    </source>
</evidence>
<dbReference type="GO" id="GO:0016874">
    <property type="term" value="F:ligase activity"/>
    <property type="evidence" value="ECO:0007669"/>
    <property type="project" value="UniProtKB-KW"/>
</dbReference>
<dbReference type="Pfam" id="PF00501">
    <property type="entry name" value="AMP-binding"/>
    <property type="match status" value="1"/>
</dbReference>
<dbReference type="AlphaFoldDB" id="A0A2H3TXH1"/>
<evidence type="ECO:0000256" key="3">
    <source>
        <dbReference type="ARBA" id="ARBA00022598"/>
    </source>
</evidence>
<dbReference type="VEuPathDB" id="FungiDB:FOZG_17363"/>
<dbReference type="GO" id="GO:0005737">
    <property type="term" value="C:cytoplasm"/>
    <property type="evidence" value="ECO:0007669"/>
    <property type="project" value="TreeGrafter"/>
</dbReference>
<dbReference type="PROSITE" id="PS50075">
    <property type="entry name" value="CARRIER"/>
    <property type="match status" value="1"/>
</dbReference>
<dbReference type="SUPFAM" id="SSF47336">
    <property type="entry name" value="ACP-like"/>
    <property type="match status" value="1"/>
</dbReference>
<reference evidence="6" key="1">
    <citation type="submission" date="2016-09" db="EMBL/GenBank/DDBJ databases">
        <authorList>
            <person name="Guldener U."/>
        </authorList>
    </citation>
    <scope>NUCLEOTIDE SEQUENCE [LARGE SCALE GENOMIC DNA]</scope>
    <source>
        <strain evidence="6">V64-1</strain>
    </source>
</reference>
<dbReference type="Proteomes" id="UP000219369">
    <property type="component" value="Unassembled WGS sequence"/>
</dbReference>
<dbReference type="VEuPathDB" id="FungiDB:HZS61_007652"/>
<keyword evidence="1" id="KW-0596">Phosphopantetheine</keyword>
<dbReference type="Pfam" id="PF00550">
    <property type="entry name" value="PP-binding"/>
    <property type="match status" value="1"/>
</dbReference>
<evidence type="ECO:0000313" key="6">
    <source>
        <dbReference type="Proteomes" id="UP000219369"/>
    </source>
</evidence>
<dbReference type="OrthoDB" id="416786at2759"/>
<dbReference type="InterPro" id="IPR020845">
    <property type="entry name" value="AMP-binding_CS"/>
</dbReference>
<dbReference type="InterPro" id="IPR036736">
    <property type="entry name" value="ACP-like_sf"/>
</dbReference>
<dbReference type="GO" id="GO:0043041">
    <property type="term" value="P:amino acid activation for nonribosomal peptide biosynthetic process"/>
    <property type="evidence" value="ECO:0007669"/>
    <property type="project" value="TreeGrafter"/>
</dbReference>
<accession>A0A2H3TXH1</accession>
<gene>
    <name evidence="5" type="ORF">FRV6_16463</name>
</gene>
<dbReference type="PANTHER" id="PTHR45527">
    <property type="entry name" value="NONRIBOSOMAL PEPTIDE SYNTHETASE"/>
    <property type="match status" value="1"/>
</dbReference>
<keyword evidence="2" id="KW-0597">Phosphoprotein</keyword>
<dbReference type="SUPFAM" id="SSF56801">
    <property type="entry name" value="Acetyl-CoA synthetase-like"/>
    <property type="match status" value="1"/>
</dbReference>
<evidence type="ECO:0000313" key="5">
    <source>
        <dbReference type="EMBL" id="SCO92335.1"/>
    </source>
</evidence>
<evidence type="ECO:0000259" key="4">
    <source>
        <dbReference type="PROSITE" id="PS50075"/>
    </source>
</evidence>
<dbReference type="PROSITE" id="PS00455">
    <property type="entry name" value="AMP_BINDING"/>
    <property type="match status" value="1"/>
</dbReference>
<evidence type="ECO:0000256" key="1">
    <source>
        <dbReference type="ARBA" id="ARBA00022450"/>
    </source>
</evidence>
<dbReference type="InterPro" id="IPR000873">
    <property type="entry name" value="AMP-dep_synth/lig_dom"/>
</dbReference>
<dbReference type="VEuPathDB" id="FungiDB:FOXG_22940"/>
<dbReference type="Gene3D" id="1.10.1200.10">
    <property type="entry name" value="ACP-like"/>
    <property type="match status" value="1"/>
</dbReference>